<dbReference type="SUPFAM" id="SSF82171">
    <property type="entry name" value="DPP6 N-terminal domain-like"/>
    <property type="match status" value="1"/>
</dbReference>
<organism evidence="1">
    <name type="scientific">marine metagenome</name>
    <dbReference type="NCBI Taxonomy" id="408172"/>
    <lineage>
        <taxon>unclassified sequences</taxon>
        <taxon>metagenomes</taxon>
        <taxon>ecological metagenomes</taxon>
    </lineage>
</organism>
<reference evidence="1" key="1">
    <citation type="submission" date="2018-05" db="EMBL/GenBank/DDBJ databases">
        <authorList>
            <person name="Lanie J.A."/>
            <person name="Ng W.-L."/>
            <person name="Kazmierczak K.M."/>
            <person name="Andrzejewski T.M."/>
            <person name="Davidsen T.M."/>
            <person name="Wayne K.J."/>
            <person name="Tettelin H."/>
            <person name="Glass J.I."/>
            <person name="Rusch D."/>
            <person name="Podicherti R."/>
            <person name="Tsui H.-C.T."/>
            <person name="Winkler M.E."/>
        </authorList>
    </citation>
    <scope>NUCLEOTIDE SEQUENCE</scope>
</reference>
<sequence length="344" mass="37745">MKKLYPLLSILFLIFLCCEEEKGEEPIKFVKTFGGSNHDKGYFVQQVADGGYIITGYTQSFGNGYSDMWLIKTDLEGNEQWNQSYGGTSSDEGQSVQETTDGGYIITGFTRSFGNGASDVWLVKTDSKGNKTWNQTFGGNEHDYGQSVQETTDGGYIITGRTSSFGNGDFDLWLIKTDVDGNQQWNHTFGGDDYDEGISVEQTIDGGYFITGRTSSFGNGNFEVWLIKTDSYGNEILNQISGEISANRGNSFQQTTDGGYIITGSISSSGNGSLDVWLIKTDSEGNDEWDKTFGGNYYDEGNCVQQTMDGGYIITGYTSSFGNGAYDVWLIKADSEGNTEPYGE</sequence>
<dbReference type="EMBL" id="UINC01054976">
    <property type="protein sequence ID" value="SVB73336.1"/>
    <property type="molecule type" value="Genomic_DNA"/>
</dbReference>
<evidence type="ECO:0008006" key="2">
    <source>
        <dbReference type="Google" id="ProtNLM"/>
    </source>
</evidence>
<evidence type="ECO:0000313" key="1">
    <source>
        <dbReference type="EMBL" id="SVB73336.1"/>
    </source>
</evidence>
<name>A0A382GDM6_9ZZZZ</name>
<protein>
    <recommendedName>
        <fullName evidence="2">Bulb-type lectin domain-containing protein</fullName>
    </recommendedName>
</protein>
<dbReference type="PANTHER" id="PTHR42754">
    <property type="entry name" value="ENDOGLUCANASE"/>
    <property type="match status" value="1"/>
</dbReference>
<gene>
    <name evidence="1" type="ORF">METZ01_LOCUS226190</name>
</gene>
<dbReference type="AlphaFoldDB" id="A0A382GDM6"/>
<dbReference type="PANTHER" id="PTHR42754:SF1">
    <property type="entry name" value="LIPOPROTEIN"/>
    <property type="match status" value="1"/>
</dbReference>
<proteinExistence type="predicted"/>
<accession>A0A382GDM6</accession>